<reference evidence="1 2" key="1">
    <citation type="journal article" date="2015" name="Nature">
        <title>rRNA introns, odd ribosomes, and small enigmatic genomes across a large radiation of phyla.</title>
        <authorList>
            <person name="Brown C.T."/>
            <person name="Hug L.A."/>
            <person name="Thomas B.C."/>
            <person name="Sharon I."/>
            <person name="Castelle C.J."/>
            <person name="Singh A."/>
            <person name="Wilkins M.J."/>
            <person name="Williams K.H."/>
            <person name="Banfield J.F."/>
        </authorList>
    </citation>
    <scope>NUCLEOTIDE SEQUENCE [LARGE SCALE GENOMIC DNA]</scope>
</reference>
<comment type="caution">
    <text evidence="1">The sequence shown here is derived from an EMBL/GenBank/DDBJ whole genome shotgun (WGS) entry which is preliminary data.</text>
</comment>
<organism evidence="1 2">
    <name type="scientific">candidate division WWE3 bacterium GW2011_GWC2_44_9</name>
    <dbReference type="NCBI Taxonomy" id="1619125"/>
    <lineage>
        <taxon>Bacteria</taxon>
        <taxon>Katanobacteria</taxon>
    </lineage>
</organism>
<sequence>MRINHRCFNLGVPHELLNRGEINPAHQETACKGMTERMNLSQSLNACQKGRLQQGCSQKLHISKYKINISGQVLRANS</sequence>
<accession>A0A0G1KMZ1</accession>
<evidence type="ECO:0000313" key="2">
    <source>
        <dbReference type="Proteomes" id="UP000034504"/>
    </source>
</evidence>
<dbReference type="AlphaFoldDB" id="A0A0G1KMZ1"/>
<dbReference type="EMBL" id="LCJU01000004">
    <property type="protein sequence ID" value="KKT85056.1"/>
    <property type="molecule type" value="Genomic_DNA"/>
</dbReference>
<dbReference type="Proteomes" id="UP000034504">
    <property type="component" value="Unassembled WGS sequence"/>
</dbReference>
<gene>
    <name evidence="1" type="ORF">UW82_C0004G0062</name>
</gene>
<name>A0A0G1KMZ1_UNCKA</name>
<protein>
    <submittedName>
        <fullName evidence="1">Uncharacterized protein</fullName>
    </submittedName>
</protein>
<proteinExistence type="predicted"/>
<evidence type="ECO:0000313" key="1">
    <source>
        <dbReference type="EMBL" id="KKT85056.1"/>
    </source>
</evidence>